<comment type="similarity">
    <text evidence="2">Belongs to the G-protein coupled receptor 1 family.</text>
</comment>
<dbReference type="PANTHER" id="PTHR46273:SF4">
    <property type="entry name" value="AT19640P"/>
    <property type="match status" value="1"/>
</dbReference>
<dbReference type="Gene3D" id="1.20.1070.10">
    <property type="entry name" value="Rhodopsin 7-helix transmembrane proteins"/>
    <property type="match status" value="1"/>
</dbReference>
<dbReference type="GeneID" id="107074606"/>
<evidence type="ECO:0000256" key="3">
    <source>
        <dbReference type="ARBA" id="ARBA00022692"/>
    </source>
</evidence>
<keyword evidence="5 6" id="KW-0472">Membrane</keyword>
<dbReference type="SUPFAM" id="SSF81321">
    <property type="entry name" value="Family A G protein-coupled receptor-like"/>
    <property type="match status" value="1"/>
</dbReference>
<proteinExistence type="inferred from homology"/>
<dbReference type="PRINTS" id="PR00237">
    <property type="entry name" value="GPCRRHODOPSN"/>
</dbReference>
<dbReference type="PANTHER" id="PTHR46273">
    <property type="entry name" value="MYOSUPPRESSIN RECEPTOR 1, ISOFORM B-RELATED"/>
    <property type="match status" value="1"/>
</dbReference>
<dbReference type="InterPro" id="IPR019427">
    <property type="entry name" value="7TM_GPCR_serpentine_rcpt_Srw"/>
</dbReference>
<feature type="transmembrane region" description="Helical" evidence="6">
    <location>
        <begin position="122"/>
        <end position="146"/>
    </location>
</feature>
<feature type="transmembrane region" description="Helical" evidence="6">
    <location>
        <begin position="158"/>
        <end position="188"/>
    </location>
</feature>
<reference evidence="9" key="1">
    <citation type="submission" date="2025-08" db="UniProtKB">
        <authorList>
            <consortium name="RefSeq"/>
        </authorList>
    </citation>
    <scope>IDENTIFICATION</scope>
    <source>
        <tissue evidence="9">Whole body</tissue>
    </source>
</reference>
<evidence type="ECO:0000313" key="9">
    <source>
        <dbReference type="RefSeq" id="XP_015191663.1"/>
    </source>
</evidence>
<dbReference type="CDD" id="cd14978">
    <property type="entry name" value="7tmA_FMRFamide_R-like"/>
    <property type="match status" value="1"/>
</dbReference>
<feature type="transmembrane region" description="Helical" evidence="6">
    <location>
        <begin position="336"/>
        <end position="360"/>
    </location>
</feature>
<evidence type="ECO:0000313" key="8">
    <source>
        <dbReference type="Proteomes" id="UP000694924"/>
    </source>
</evidence>
<dbReference type="RefSeq" id="XP_015191663.1">
    <property type="nucleotide sequence ID" value="XM_015336177.1"/>
</dbReference>
<keyword evidence="8" id="KW-1185">Reference proteome</keyword>
<dbReference type="Proteomes" id="UP000694924">
    <property type="component" value="Unplaced"/>
</dbReference>
<name>A0ABM1JGS5_POLDO</name>
<comment type="subcellular location">
    <subcellularLocation>
        <location evidence="1">Membrane</location>
    </subcellularLocation>
</comment>
<feature type="domain" description="G-protein coupled receptors family 1 profile" evidence="7">
    <location>
        <begin position="101"/>
        <end position="391"/>
    </location>
</feature>
<evidence type="ECO:0000256" key="5">
    <source>
        <dbReference type="ARBA" id="ARBA00023136"/>
    </source>
</evidence>
<keyword evidence="3 6" id="KW-0812">Transmembrane</keyword>
<evidence type="ECO:0000256" key="2">
    <source>
        <dbReference type="ARBA" id="ARBA00010663"/>
    </source>
</evidence>
<dbReference type="InterPro" id="IPR017452">
    <property type="entry name" value="GPCR_Rhodpsn_7TM"/>
</dbReference>
<gene>
    <name evidence="9" type="primary">LOC107074606</name>
</gene>
<dbReference type="Pfam" id="PF10324">
    <property type="entry name" value="7TM_GPCR_Srw"/>
    <property type="match status" value="1"/>
</dbReference>
<dbReference type="InterPro" id="IPR000276">
    <property type="entry name" value="GPCR_Rhodpsn"/>
</dbReference>
<feature type="transmembrane region" description="Helical" evidence="6">
    <location>
        <begin position="208"/>
        <end position="228"/>
    </location>
</feature>
<accession>A0ABM1JGS5</accession>
<dbReference type="InterPro" id="IPR053219">
    <property type="entry name" value="GPCR_Dmsr-1"/>
</dbReference>
<evidence type="ECO:0000256" key="1">
    <source>
        <dbReference type="ARBA" id="ARBA00004370"/>
    </source>
</evidence>
<evidence type="ECO:0000256" key="4">
    <source>
        <dbReference type="ARBA" id="ARBA00022989"/>
    </source>
</evidence>
<organism evidence="8 9">
    <name type="scientific">Polistes dominula</name>
    <name type="common">European paper wasp</name>
    <name type="synonym">Vespa dominula</name>
    <dbReference type="NCBI Taxonomy" id="743375"/>
    <lineage>
        <taxon>Eukaryota</taxon>
        <taxon>Metazoa</taxon>
        <taxon>Ecdysozoa</taxon>
        <taxon>Arthropoda</taxon>
        <taxon>Hexapoda</taxon>
        <taxon>Insecta</taxon>
        <taxon>Pterygota</taxon>
        <taxon>Neoptera</taxon>
        <taxon>Endopterygota</taxon>
        <taxon>Hymenoptera</taxon>
        <taxon>Apocrita</taxon>
        <taxon>Aculeata</taxon>
        <taxon>Vespoidea</taxon>
        <taxon>Vespidae</taxon>
        <taxon>Polistinae</taxon>
        <taxon>Polistini</taxon>
        <taxon>Polistes</taxon>
    </lineage>
</organism>
<keyword evidence="9" id="KW-0675">Receptor</keyword>
<evidence type="ECO:0000256" key="6">
    <source>
        <dbReference type="SAM" id="Phobius"/>
    </source>
</evidence>
<feature type="transmembrane region" description="Helical" evidence="6">
    <location>
        <begin position="263"/>
        <end position="286"/>
    </location>
</feature>
<protein>
    <submittedName>
        <fullName evidence="9">Sex peptide receptor</fullName>
    </submittedName>
</protein>
<feature type="transmembrane region" description="Helical" evidence="6">
    <location>
        <begin position="372"/>
        <end position="393"/>
    </location>
</feature>
<dbReference type="PROSITE" id="PS50262">
    <property type="entry name" value="G_PROTEIN_RECEP_F1_2"/>
    <property type="match status" value="1"/>
</dbReference>
<feature type="transmembrane region" description="Helical" evidence="6">
    <location>
        <begin position="86"/>
        <end position="110"/>
    </location>
</feature>
<evidence type="ECO:0000259" key="7">
    <source>
        <dbReference type="PROSITE" id="PS50262"/>
    </source>
</evidence>
<keyword evidence="4 6" id="KW-1133">Transmembrane helix</keyword>
<sequence length="428" mass="49690">MLCHGNREDLYYKAYLNSSLFELKLLLRNISSMYLHPNYTDILTLYNITAEDIDYVNNFSLPPETSTTFCYCNGSIRNWAMSYRIYHGYVAIIVCIFGTFANMLNIVVLTHKDMMITPINKILTGLAFADMLVMLEYIPFAVYIYFVLPKRQIFPYGWAVFVLFHMHFTQVIHTISIALTLTLAVWRYIALRFLQYNHAWCTPTRCKIALWCCVLAPLIACAPSYFVFGIRDQIVCENGTKEILYHVDTDYSRDKGFIYQLNFWILGVVVKLMPCVILTIIICWLIKTLCRTKDRKKALKNYNQPLMKNLPISNGSVIPRKPSKNEKHADRTTRMLVAVLFLFLITEIPQGVLGLLSGILGDCFFRNCYHNFGEIMDILALLNGAINFILYCLMSRQFRTSFRQLFKPKIIKKLQPHTQQTDVQSTYV</sequence>